<dbReference type="CDD" id="cd06580">
    <property type="entry name" value="TM_PBP1_transp_TpRbsC_like"/>
    <property type="match status" value="1"/>
</dbReference>
<feature type="transmembrane region" description="Helical" evidence="6">
    <location>
        <begin position="91"/>
        <end position="111"/>
    </location>
</feature>
<dbReference type="eggNOG" id="COG4603">
    <property type="taxonomic scope" value="Bacteria"/>
</dbReference>
<dbReference type="GO" id="GO:0022857">
    <property type="term" value="F:transmembrane transporter activity"/>
    <property type="evidence" value="ECO:0007669"/>
    <property type="project" value="InterPro"/>
</dbReference>
<reference evidence="7 8" key="2">
    <citation type="journal article" date="2013" name="PLoS ONE">
        <title>INDIGO - INtegrated Data Warehouse of MIcrobial GenOmes with Examples from the Red Sea Extremophiles.</title>
        <authorList>
            <person name="Alam I."/>
            <person name="Antunes A."/>
            <person name="Kamau A.A."/>
            <person name="Ba Alawi W."/>
            <person name="Kalkatawi M."/>
            <person name="Stingl U."/>
            <person name="Bajic V.B."/>
        </authorList>
    </citation>
    <scope>NUCLEOTIDE SEQUENCE [LARGE SCALE GENOMIC DNA]</scope>
    <source>
        <strain evidence="7 8">SSD-17B</strain>
    </source>
</reference>
<reference evidence="7 8" key="1">
    <citation type="journal article" date="2011" name="J. Bacteriol.">
        <title>Genome sequence of Haloplasma contractile, an unusual contractile bacterium from a deep-sea anoxic brine lake.</title>
        <authorList>
            <person name="Antunes A."/>
            <person name="Alam I."/>
            <person name="El Dorry H."/>
            <person name="Siam R."/>
            <person name="Robertson A."/>
            <person name="Bajic V.B."/>
            <person name="Stingl U."/>
        </authorList>
    </citation>
    <scope>NUCLEOTIDE SEQUENCE [LARGE SCALE GENOMIC DNA]</scope>
    <source>
        <strain evidence="7 8">SSD-17B</strain>
    </source>
</reference>
<feature type="transmembrane region" description="Helical" evidence="6">
    <location>
        <begin position="291"/>
        <end position="312"/>
    </location>
</feature>
<name>U2EFI8_9MOLU</name>
<evidence type="ECO:0000256" key="1">
    <source>
        <dbReference type="ARBA" id="ARBA00004651"/>
    </source>
</evidence>
<dbReference type="InParanoid" id="U2EFI8"/>
<dbReference type="OrthoDB" id="45037at2"/>
<dbReference type="PANTHER" id="PTHR47089">
    <property type="entry name" value="ABC TRANSPORTER, PERMEASE PROTEIN"/>
    <property type="match status" value="1"/>
</dbReference>
<comment type="subcellular location">
    <subcellularLocation>
        <location evidence="1">Cell membrane</location>
        <topology evidence="1">Multi-pass membrane protein</topology>
    </subcellularLocation>
</comment>
<dbReference type="EMBL" id="AFNU02000001">
    <property type="protein sequence ID" value="ERJ13698.1"/>
    <property type="molecule type" value="Genomic_DNA"/>
</dbReference>
<dbReference type="RefSeq" id="WP_008826197.1">
    <property type="nucleotide sequence ID" value="NZ_AFNU02000001.1"/>
</dbReference>
<dbReference type="Pfam" id="PF02653">
    <property type="entry name" value="BPD_transp_2"/>
    <property type="match status" value="1"/>
</dbReference>
<evidence type="ECO:0000256" key="2">
    <source>
        <dbReference type="ARBA" id="ARBA00022475"/>
    </source>
</evidence>
<feature type="transmembrane region" description="Helical" evidence="6">
    <location>
        <begin position="332"/>
        <end position="351"/>
    </location>
</feature>
<keyword evidence="2" id="KW-1003">Cell membrane</keyword>
<evidence type="ECO:0000256" key="5">
    <source>
        <dbReference type="ARBA" id="ARBA00023136"/>
    </source>
</evidence>
<keyword evidence="3 6" id="KW-0812">Transmembrane</keyword>
<sequence length="366" mass="39938">MVKKKKNLSEYSNILAPLISIFLGFLVGGIIMLFLGENPIIGFINIFRGGLFNGLFQGNFLRLGNTLLHATTLTLTGLAVAFAFRTGLFNIGVSGQMLFGGFLAVYVGVVVDLPKIIHLPLAIIVAILGGALWASVPAILKARYRINEVVTTIMMNYTAMWVVTYFIKTQIVGEFSTESKYVRETASLTTAFMSRLFNNSDVNIGLFLAIITVGIVWFILERTTFGYELKATGFNHDAANYAGMNVNRNIFLSFVVSGAIAGLAGATHYLGYMQHIKVAQLPTQGFDGIAVALLGLNNPIGVLLSAILFGVLREGGQFLSAFQDIPKEFVDIITGLIIYFAAISLLIRNIIDKISKKKETEVKQND</sequence>
<accession>U2EFI8</accession>
<dbReference type="FunCoup" id="U2EFI8">
    <property type="interactions" value="145"/>
</dbReference>
<dbReference type="STRING" id="1033810.HLPCO_000364"/>
<dbReference type="AlphaFoldDB" id="U2EFI8"/>
<evidence type="ECO:0000256" key="4">
    <source>
        <dbReference type="ARBA" id="ARBA00022989"/>
    </source>
</evidence>
<gene>
    <name evidence="7" type="ORF">HLPCO_000364</name>
</gene>
<proteinExistence type="predicted"/>
<comment type="caution">
    <text evidence="7">The sequence shown here is derived from an EMBL/GenBank/DDBJ whole genome shotgun (WGS) entry which is preliminary data.</text>
</comment>
<feature type="transmembrane region" description="Helical" evidence="6">
    <location>
        <begin position="202"/>
        <end position="220"/>
    </location>
</feature>
<dbReference type="InterPro" id="IPR001851">
    <property type="entry name" value="ABC_transp_permease"/>
</dbReference>
<evidence type="ECO:0000256" key="6">
    <source>
        <dbReference type="SAM" id="Phobius"/>
    </source>
</evidence>
<evidence type="ECO:0000313" key="8">
    <source>
        <dbReference type="Proteomes" id="UP000005707"/>
    </source>
</evidence>
<feature type="transmembrane region" description="Helical" evidence="6">
    <location>
        <begin position="250"/>
        <end position="270"/>
    </location>
</feature>
<keyword evidence="4 6" id="KW-1133">Transmembrane helix</keyword>
<protein>
    <submittedName>
        <fullName evidence="7">ABC transporter permease protein</fullName>
    </submittedName>
</protein>
<dbReference type="Proteomes" id="UP000005707">
    <property type="component" value="Unassembled WGS sequence"/>
</dbReference>
<feature type="transmembrane region" description="Helical" evidence="6">
    <location>
        <begin position="117"/>
        <end position="140"/>
    </location>
</feature>
<dbReference type="PANTHER" id="PTHR47089:SF1">
    <property type="entry name" value="GUANOSINE ABC TRANSPORTER PERMEASE PROTEIN NUPP"/>
    <property type="match status" value="1"/>
</dbReference>
<organism evidence="7 8">
    <name type="scientific">Haloplasma contractile SSD-17B</name>
    <dbReference type="NCBI Taxonomy" id="1033810"/>
    <lineage>
        <taxon>Bacteria</taxon>
        <taxon>Bacillati</taxon>
        <taxon>Mycoplasmatota</taxon>
        <taxon>Mollicutes</taxon>
        <taxon>Haloplasmatales</taxon>
        <taxon>Haloplasmataceae</taxon>
        <taxon>Haloplasma</taxon>
    </lineage>
</organism>
<keyword evidence="8" id="KW-1185">Reference proteome</keyword>
<evidence type="ECO:0000256" key="3">
    <source>
        <dbReference type="ARBA" id="ARBA00022692"/>
    </source>
</evidence>
<feature type="transmembrane region" description="Helical" evidence="6">
    <location>
        <begin position="12"/>
        <end position="35"/>
    </location>
</feature>
<dbReference type="GO" id="GO:0005886">
    <property type="term" value="C:plasma membrane"/>
    <property type="evidence" value="ECO:0007669"/>
    <property type="project" value="UniProtKB-SubCell"/>
</dbReference>
<evidence type="ECO:0000313" key="7">
    <source>
        <dbReference type="EMBL" id="ERJ13698.1"/>
    </source>
</evidence>
<keyword evidence="5 6" id="KW-0472">Membrane</keyword>
<feature type="transmembrane region" description="Helical" evidence="6">
    <location>
        <begin position="66"/>
        <end position="84"/>
    </location>
</feature>